<evidence type="ECO:0000256" key="5">
    <source>
        <dbReference type="ARBA" id="ARBA00022840"/>
    </source>
</evidence>
<feature type="non-terminal residue" evidence="10">
    <location>
        <position position="1"/>
    </location>
</feature>
<dbReference type="InterPro" id="IPR011009">
    <property type="entry name" value="Kinase-like_dom_sf"/>
</dbReference>
<dbReference type="PROSITE" id="PS00108">
    <property type="entry name" value="PROTEIN_KINASE_ST"/>
    <property type="match status" value="1"/>
</dbReference>
<dbReference type="PANTHER" id="PTHR47448:SF1">
    <property type="entry name" value="SERINE_THREONINE-PROTEIN KINASE STE7 HOMOLOG"/>
    <property type="match status" value="1"/>
</dbReference>
<dbReference type="PANTHER" id="PTHR47448">
    <property type="entry name" value="DUAL SPECIFICITY MITOGEN-ACTIVATED PROTEIN KINASE KINASE DSOR1-LIKE PROTEIN"/>
    <property type="match status" value="1"/>
</dbReference>
<keyword evidence="5 7" id="KW-0067">ATP-binding</keyword>
<dbReference type="GO" id="GO:0005524">
    <property type="term" value="F:ATP binding"/>
    <property type="evidence" value="ECO:0007669"/>
    <property type="project" value="UniProtKB-UniRule"/>
</dbReference>
<keyword evidence="4" id="KW-0418">Kinase</keyword>
<evidence type="ECO:0000256" key="4">
    <source>
        <dbReference type="ARBA" id="ARBA00022777"/>
    </source>
</evidence>
<gene>
    <name evidence="10" type="ORF">D0860_01508</name>
</gene>
<feature type="region of interest" description="Disordered" evidence="8">
    <location>
        <begin position="117"/>
        <end position="147"/>
    </location>
</feature>
<dbReference type="VEuPathDB" id="FungiDB:BTJ68_13680"/>
<feature type="region of interest" description="Disordered" evidence="8">
    <location>
        <begin position="483"/>
        <end position="641"/>
    </location>
</feature>
<evidence type="ECO:0000313" key="10">
    <source>
        <dbReference type="EMBL" id="RMZ15570.1"/>
    </source>
</evidence>
<evidence type="ECO:0000256" key="3">
    <source>
        <dbReference type="ARBA" id="ARBA00022741"/>
    </source>
</evidence>
<evidence type="ECO:0000256" key="1">
    <source>
        <dbReference type="ARBA" id="ARBA00022527"/>
    </source>
</evidence>
<dbReference type="AlphaFoldDB" id="A0A3M7HQ74"/>
<evidence type="ECO:0000256" key="2">
    <source>
        <dbReference type="ARBA" id="ARBA00022679"/>
    </source>
</evidence>
<comment type="caution">
    <text evidence="10">The sequence shown here is derived from an EMBL/GenBank/DDBJ whole genome shotgun (WGS) entry which is preliminary data.</text>
</comment>
<evidence type="ECO:0000313" key="11">
    <source>
        <dbReference type="Proteomes" id="UP000280598"/>
    </source>
</evidence>
<dbReference type="PROSITE" id="PS50011">
    <property type="entry name" value="PROTEIN_KINASE_DOM"/>
    <property type="match status" value="1"/>
</dbReference>
<dbReference type="EMBL" id="QWIS01000018">
    <property type="protein sequence ID" value="RMZ15570.1"/>
    <property type="molecule type" value="Genomic_DNA"/>
</dbReference>
<feature type="compositionally biased region" description="Low complexity" evidence="8">
    <location>
        <begin position="581"/>
        <end position="593"/>
    </location>
</feature>
<feature type="compositionally biased region" description="Basic and acidic residues" evidence="8">
    <location>
        <begin position="483"/>
        <end position="498"/>
    </location>
</feature>
<dbReference type="InterPro" id="IPR049613">
    <property type="entry name" value="Byr1-like_cat"/>
</dbReference>
<evidence type="ECO:0000259" key="9">
    <source>
        <dbReference type="PROSITE" id="PS50011"/>
    </source>
</evidence>
<evidence type="ECO:0000256" key="6">
    <source>
        <dbReference type="ARBA" id="ARBA00038035"/>
    </source>
</evidence>
<proteinExistence type="inferred from homology"/>
<name>A0A3M7HQ74_HORWE</name>
<feature type="compositionally biased region" description="Low complexity" evidence="8">
    <location>
        <begin position="122"/>
        <end position="136"/>
    </location>
</feature>
<dbReference type="Pfam" id="PF00069">
    <property type="entry name" value="Pkinase"/>
    <property type="match status" value="1"/>
</dbReference>
<dbReference type="InterPro" id="IPR000719">
    <property type="entry name" value="Prot_kinase_dom"/>
</dbReference>
<evidence type="ECO:0000256" key="7">
    <source>
        <dbReference type="PROSITE-ProRule" id="PRU10141"/>
    </source>
</evidence>
<dbReference type="Proteomes" id="UP000280598">
    <property type="component" value="Unassembled WGS sequence"/>
</dbReference>
<dbReference type="InterPro" id="IPR008271">
    <property type="entry name" value="Ser/Thr_kinase_AS"/>
</dbReference>
<dbReference type="GO" id="GO:0004712">
    <property type="term" value="F:protein serine/threonine/tyrosine kinase activity"/>
    <property type="evidence" value="ECO:0007669"/>
    <property type="project" value="UniProtKB-ARBA"/>
</dbReference>
<keyword evidence="1" id="KW-0723">Serine/threonine-protein kinase</keyword>
<dbReference type="InterPro" id="IPR050915">
    <property type="entry name" value="MAP_kinase_kinase"/>
</dbReference>
<dbReference type="GO" id="GO:0004674">
    <property type="term" value="F:protein serine/threonine kinase activity"/>
    <property type="evidence" value="ECO:0007669"/>
    <property type="project" value="UniProtKB-KW"/>
</dbReference>
<feature type="domain" description="Protein kinase" evidence="9">
    <location>
        <begin position="167"/>
        <end position="443"/>
    </location>
</feature>
<comment type="similarity">
    <text evidence="6">Belongs to the protein kinase superfamily. STE Ser/Thr protein kinase family. MAP kinase kinase subfamily.</text>
</comment>
<dbReference type="FunFam" id="3.30.200.20:FF:000261">
    <property type="entry name" value="MAP kinase kinase Ste7"/>
    <property type="match status" value="1"/>
</dbReference>
<feature type="compositionally biased region" description="Low complexity" evidence="8">
    <location>
        <begin position="550"/>
        <end position="564"/>
    </location>
</feature>
<organism evidence="10 11">
    <name type="scientific">Hortaea werneckii</name>
    <name type="common">Black yeast</name>
    <name type="synonym">Cladosporium werneckii</name>
    <dbReference type="NCBI Taxonomy" id="91943"/>
    <lineage>
        <taxon>Eukaryota</taxon>
        <taxon>Fungi</taxon>
        <taxon>Dikarya</taxon>
        <taxon>Ascomycota</taxon>
        <taxon>Pezizomycotina</taxon>
        <taxon>Dothideomycetes</taxon>
        <taxon>Dothideomycetidae</taxon>
        <taxon>Mycosphaerellales</taxon>
        <taxon>Teratosphaeriaceae</taxon>
        <taxon>Hortaea</taxon>
    </lineage>
</organism>
<reference evidence="10 11" key="1">
    <citation type="journal article" date="2018" name="BMC Genomics">
        <title>Genomic evidence for intraspecific hybridization in a clonal and extremely halotolerant yeast.</title>
        <authorList>
            <person name="Gostincar C."/>
            <person name="Stajich J.E."/>
            <person name="Zupancic J."/>
            <person name="Zalar P."/>
            <person name="Gunde-Cimerman N."/>
        </authorList>
    </citation>
    <scope>NUCLEOTIDE SEQUENCE [LARGE SCALE GENOMIC DNA]</scope>
    <source>
        <strain evidence="10 11">EXF-562</strain>
    </source>
</reference>
<dbReference type="GO" id="GO:0000165">
    <property type="term" value="P:MAPK cascade"/>
    <property type="evidence" value="ECO:0007669"/>
    <property type="project" value="UniProtKB-ARBA"/>
</dbReference>
<feature type="binding site" evidence="7">
    <location>
        <position position="196"/>
    </location>
    <ligand>
        <name>ATP</name>
        <dbReference type="ChEBI" id="CHEBI:30616"/>
    </ligand>
</feature>
<dbReference type="SUPFAM" id="SSF56112">
    <property type="entry name" value="Protein kinase-like (PK-like)"/>
    <property type="match status" value="1"/>
</dbReference>
<dbReference type="FunFam" id="1.10.510.10:FF:000253">
    <property type="entry name" value="MAP kinase kinase Ste7"/>
    <property type="match status" value="1"/>
</dbReference>
<keyword evidence="2" id="KW-0808">Transferase</keyword>
<dbReference type="Gene3D" id="1.10.510.10">
    <property type="entry name" value="Transferase(Phosphotransferase) domain 1"/>
    <property type="match status" value="1"/>
</dbReference>
<dbReference type="Gene3D" id="3.30.200.20">
    <property type="entry name" value="Phosphorylase Kinase, domain 1"/>
    <property type="match status" value="1"/>
</dbReference>
<keyword evidence="3 7" id="KW-0547">Nucleotide-binding</keyword>
<dbReference type="PROSITE" id="PS00107">
    <property type="entry name" value="PROTEIN_KINASE_ATP"/>
    <property type="match status" value="1"/>
</dbReference>
<dbReference type="CDD" id="cd06620">
    <property type="entry name" value="PKc_Byr1_like"/>
    <property type="match status" value="1"/>
</dbReference>
<feature type="compositionally biased region" description="Basic and acidic residues" evidence="8">
    <location>
        <begin position="609"/>
        <end position="631"/>
    </location>
</feature>
<accession>A0A3M7HQ74</accession>
<evidence type="ECO:0000256" key="8">
    <source>
        <dbReference type="SAM" id="MobiDB-lite"/>
    </source>
</evidence>
<protein>
    <recommendedName>
        <fullName evidence="9">Protein kinase domain-containing protein</fullName>
    </recommendedName>
</protein>
<dbReference type="SMART" id="SM00220">
    <property type="entry name" value="S_TKc"/>
    <property type="match status" value="1"/>
</dbReference>
<feature type="compositionally biased region" description="Gly residues" evidence="8">
    <location>
        <begin position="632"/>
        <end position="641"/>
    </location>
</feature>
<sequence length="641" mass="70053">GRADNLQARKLLAWPGDWLPAVIHCRHSTESDTPVKGLIKGCERQGLLGCHTACQVVLIEHKQEKAISPYFSIVLTWGFDYPPSNPSRPQVHLGGHNPTKMGDQFKARTMKRKNVKGLALSAPQAKPAEPAEPDAQLPKSLANPSSNRADTLEIGVEFRPDWRTEDLEWIKDLGSGNGGTVSKVKHRGWNIVMARKIIHVEAKKEVRKRIVRELQIMHECNSPYIVSFYGAFMNDSGDVTMCMEYADCGKLIQMVFSSLDSISKSFGPIRVDILGKIAEAVLGGLKYLYLAHKIMHRDIKPSNVLVNSKGQIKLCDFGVSSELENSVADTFVGTGMYMAPERIQGGAYTVKSDVWSVGLTLMELAIGKFPFSPSDDADEDDEDAGGPQGILDLLQQIVLEPSPKLPKSDAFPQILEDVIAKCLMKNPDERPTPQELYDNDPFLQAAKRTPVDLEAWAIGLMEKHNRKSHLAPQLSPSTKALLRGEHGEGEQRTADGRTPRTARQDPYGTQPGHAGREKVETPLTATRRVIEGEIPIASPSANDANGNGVPSARAPGASASSERPVFPARTSSAQALPGYLQQQQRDPQAQPRAGYQMNLPIREAPGSRSRPDTSGSDRSDGSQRRAPRAERIGGGPGGWQS</sequence>
<dbReference type="InterPro" id="IPR017441">
    <property type="entry name" value="Protein_kinase_ATP_BS"/>
</dbReference>